<evidence type="ECO:0008006" key="7">
    <source>
        <dbReference type="Google" id="ProtNLM"/>
    </source>
</evidence>
<dbReference type="EMBL" id="BLRZ01000002">
    <property type="protein sequence ID" value="GFP29175.1"/>
    <property type="molecule type" value="Genomic_DNA"/>
</dbReference>
<evidence type="ECO:0000313" key="5">
    <source>
        <dbReference type="Proteomes" id="UP000576480"/>
    </source>
</evidence>
<dbReference type="Proteomes" id="UP000576480">
    <property type="component" value="Unassembled WGS sequence"/>
</dbReference>
<protein>
    <recommendedName>
        <fullName evidence="7">SpoVT-AbrB domain-containing protein</fullName>
    </recommendedName>
</protein>
<evidence type="ECO:0000313" key="1">
    <source>
        <dbReference type="EMBL" id="GFP25285.1"/>
    </source>
</evidence>
<dbReference type="AlphaFoldDB" id="A0A6V8P940"/>
<dbReference type="EMBL" id="BLRX01000064">
    <property type="protein sequence ID" value="GFP25285.1"/>
    <property type="molecule type" value="Genomic_DNA"/>
</dbReference>
<name>A0A6V8P940_9ACTN</name>
<keyword evidence="6" id="KW-1185">Reference proteome</keyword>
<dbReference type="Proteomes" id="UP000543224">
    <property type="component" value="Unassembled WGS sequence"/>
</dbReference>
<dbReference type="Proteomes" id="UP000588083">
    <property type="component" value="Unassembled WGS sequence"/>
</dbReference>
<sequence length="72" mass="8198">MRAYEFPVKVTPEGRLELPSALLKLLPSSQVVRVIILINEPTDLEEQAAWSRLTAEQFFSGYSEANTVYDRI</sequence>
<evidence type="ECO:0000313" key="2">
    <source>
        <dbReference type="EMBL" id="GFP29175.1"/>
    </source>
</evidence>
<evidence type="ECO:0000313" key="3">
    <source>
        <dbReference type="EMBL" id="GFP34514.1"/>
    </source>
</evidence>
<proteinExistence type="predicted"/>
<organism evidence="2 6">
    <name type="scientific">Candidatus Hakubella thermalkaliphila</name>
    <dbReference type="NCBI Taxonomy" id="2754717"/>
    <lineage>
        <taxon>Bacteria</taxon>
        <taxon>Bacillati</taxon>
        <taxon>Actinomycetota</taxon>
        <taxon>Actinomycetota incertae sedis</taxon>
        <taxon>Candidatus Hakubellales</taxon>
        <taxon>Candidatus Hakubellaceae</taxon>
        <taxon>Candidatus Hakubella</taxon>
    </lineage>
</organism>
<accession>A0A6V8P940</accession>
<comment type="caution">
    <text evidence="2">The sequence shown here is derived from an EMBL/GenBank/DDBJ whole genome shotgun (WGS) entry which is preliminary data.</text>
</comment>
<reference evidence="4 5" key="1">
    <citation type="journal article" date="2020" name="Front. Microbiol.">
        <title>Single-cell genomics of novel Actinobacteria with the Wood-Ljungdahl pathway discovered in a serpentinizing system.</title>
        <authorList>
            <person name="Merino N."/>
            <person name="Kawai M."/>
            <person name="Boyd E.S."/>
            <person name="Colman D.R."/>
            <person name="McGlynn S.E."/>
            <person name="Nealson K.H."/>
            <person name="Kurokawa K."/>
            <person name="Hongoh Y."/>
        </authorList>
    </citation>
    <scope>NUCLEOTIDE SEQUENCE [LARGE SCALE GENOMIC DNA]</scope>
    <source>
        <strain evidence="1 4">S25</strain>
        <strain evidence="2 6">S34</strain>
        <strain evidence="3 5">S43</strain>
    </source>
</reference>
<gene>
    <name evidence="1" type="ORF">HKBW3S25_00743</name>
    <name evidence="2" type="ORF">HKBW3S34_00094</name>
    <name evidence="3" type="ORF">HKBW3S43_00307</name>
</gene>
<evidence type="ECO:0000313" key="6">
    <source>
        <dbReference type="Proteomes" id="UP000588083"/>
    </source>
</evidence>
<evidence type="ECO:0000313" key="4">
    <source>
        <dbReference type="Proteomes" id="UP000543224"/>
    </source>
</evidence>
<dbReference type="RefSeq" id="WP_176229284.1">
    <property type="nucleotide sequence ID" value="NZ_BLRY01000358.1"/>
</dbReference>
<dbReference type="EMBL" id="BLSB01000009">
    <property type="protein sequence ID" value="GFP34514.1"/>
    <property type="molecule type" value="Genomic_DNA"/>
</dbReference>